<name>A0A9N7RQK3_STRHE</name>
<proteinExistence type="predicted"/>
<evidence type="ECO:0000259" key="2">
    <source>
        <dbReference type="Pfam" id="PF14111"/>
    </source>
</evidence>
<organism evidence="4 5">
    <name type="scientific">Striga hermonthica</name>
    <name type="common">Purple witchweed</name>
    <name type="synonym">Buchnera hermonthica</name>
    <dbReference type="NCBI Taxonomy" id="68872"/>
    <lineage>
        <taxon>Eukaryota</taxon>
        <taxon>Viridiplantae</taxon>
        <taxon>Streptophyta</taxon>
        <taxon>Embryophyta</taxon>
        <taxon>Tracheophyta</taxon>
        <taxon>Spermatophyta</taxon>
        <taxon>Magnoliopsida</taxon>
        <taxon>eudicotyledons</taxon>
        <taxon>Gunneridae</taxon>
        <taxon>Pentapetalae</taxon>
        <taxon>asterids</taxon>
        <taxon>lamiids</taxon>
        <taxon>Lamiales</taxon>
        <taxon>Orobanchaceae</taxon>
        <taxon>Buchnereae</taxon>
        <taxon>Striga</taxon>
    </lineage>
</organism>
<dbReference type="PANTHER" id="PTHR31286:SF178">
    <property type="entry name" value="DUF4283 DOMAIN-CONTAINING PROTEIN"/>
    <property type="match status" value="1"/>
</dbReference>
<feature type="region of interest" description="Disordered" evidence="1">
    <location>
        <begin position="307"/>
        <end position="353"/>
    </location>
</feature>
<feature type="region of interest" description="Disordered" evidence="1">
    <location>
        <begin position="259"/>
        <end position="288"/>
    </location>
</feature>
<dbReference type="OrthoDB" id="1433777at2759"/>
<dbReference type="Pfam" id="PF14111">
    <property type="entry name" value="DUF4283"/>
    <property type="match status" value="1"/>
</dbReference>
<evidence type="ECO:0000313" key="4">
    <source>
        <dbReference type="EMBL" id="CAA0840771.1"/>
    </source>
</evidence>
<dbReference type="InterPro" id="IPR040256">
    <property type="entry name" value="At4g02000-like"/>
</dbReference>
<accession>A0A9N7RQK3</accession>
<gene>
    <name evidence="4" type="ORF">SHERM_06811</name>
</gene>
<sequence length="422" mass="47709">MMDQDLASRFQKSKLSDREEGGISITEEDIHLGKRECELSLLGKIYGCKKANVMGLKTILQNIWHTQWPFQTRNLGDNKFQFVFQSEEDKKKILEGKVWSFDGQYLLLKEWNPDTRGFPEDGDKVQLWVQIMNLPLHWVSEETGIKIGKLFEKVLDVRIPETGEMGGRLIKILVEMNLKEPIIRGTRINLGTETKWITFRYENLQTFCYYCGLIGHADLNCEKKKEDVRCMKLNSGQYGEWLRAVLGNRIGMRGVSLGDRWSPKAGKEKGRDENNTTNSLSEKGEGIVGINREGSLEAEKRGEMVDREIVDVSNEPEINSKEKGGVKAPNQGIVEPEANSSTQPQEGLGKSQSEPMCLDNLVAIPVQSVSSRLMQGIQSKTGKITGLKKPKLSETRRLNGKADMNECSDKEPVNVEEKKKKT</sequence>
<evidence type="ECO:0008006" key="6">
    <source>
        <dbReference type="Google" id="ProtNLM"/>
    </source>
</evidence>
<feature type="domain" description="Zinc knuckle CX2CX4HX4C" evidence="3">
    <location>
        <begin position="178"/>
        <end position="223"/>
    </location>
</feature>
<feature type="compositionally biased region" description="Basic and acidic residues" evidence="1">
    <location>
        <begin position="403"/>
        <end position="422"/>
    </location>
</feature>
<feature type="compositionally biased region" description="Polar residues" evidence="1">
    <location>
        <begin position="338"/>
        <end position="353"/>
    </location>
</feature>
<reference evidence="4" key="1">
    <citation type="submission" date="2019-12" db="EMBL/GenBank/DDBJ databases">
        <authorList>
            <person name="Scholes J."/>
        </authorList>
    </citation>
    <scope>NUCLEOTIDE SEQUENCE</scope>
</reference>
<evidence type="ECO:0000259" key="3">
    <source>
        <dbReference type="Pfam" id="PF14392"/>
    </source>
</evidence>
<dbReference type="InterPro" id="IPR025558">
    <property type="entry name" value="DUF4283"/>
</dbReference>
<feature type="region of interest" description="Disordered" evidence="1">
    <location>
        <begin position="376"/>
        <end position="422"/>
    </location>
</feature>
<dbReference type="AlphaFoldDB" id="A0A9N7RQK3"/>
<evidence type="ECO:0000313" key="5">
    <source>
        <dbReference type="Proteomes" id="UP001153555"/>
    </source>
</evidence>
<feature type="compositionally biased region" description="Basic and acidic residues" evidence="1">
    <location>
        <begin position="261"/>
        <end position="274"/>
    </location>
</feature>
<comment type="caution">
    <text evidence="4">The sequence shown here is derived from an EMBL/GenBank/DDBJ whole genome shotgun (WGS) entry which is preliminary data.</text>
</comment>
<dbReference type="Proteomes" id="UP001153555">
    <property type="component" value="Unassembled WGS sequence"/>
</dbReference>
<dbReference type="PANTHER" id="PTHR31286">
    <property type="entry name" value="GLYCINE-RICH CELL WALL STRUCTURAL PROTEIN 1.8-LIKE"/>
    <property type="match status" value="1"/>
</dbReference>
<keyword evidence="5" id="KW-1185">Reference proteome</keyword>
<dbReference type="EMBL" id="CACSLK010034002">
    <property type="protein sequence ID" value="CAA0840771.1"/>
    <property type="molecule type" value="Genomic_DNA"/>
</dbReference>
<dbReference type="InterPro" id="IPR025836">
    <property type="entry name" value="Zn_knuckle_CX2CX4HX4C"/>
</dbReference>
<protein>
    <recommendedName>
        <fullName evidence="6">CCHC-type domain-containing protein</fullName>
    </recommendedName>
</protein>
<feature type="domain" description="DUF4283" evidence="2">
    <location>
        <begin position="35"/>
        <end position="114"/>
    </location>
</feature>
<dbReference type="Pfam" id="PF14392">
    <property type="entry name" value="zf-CCHC_4"/>
    <property type="match status" value="1"/>
</dbReference>
<evidence type="ECO:0000256" key="1">
    <source>
        <dbReference type="SAM" id="MobiDB-lite"/>
    </source>
</evidence>